<keyword evidence="3 7" id="KW-0812">Transmembrane</keyword>
<comment type="subcellular location">
    <subcellularLocation>
        <location evidence="1">Membrane</location>
        <topology evidence="1">Multi-pass membrane protein</topology>
    </subcellularLocation>
</comment>
<evidence type="ECO:0000256" key="5">
    <source>
        <dbReference type="ARBA" id="ARBA00023136"/>
    </source>
</evidence>
<feature type="transmembrane region" description="Helical" evidence="7">
    <location>
        <begin position="160"/>
        <end position="179"/>
    </location>
</feature>
<dbReference type="Proteomes" id="UP000005408">
    <property type="component" value="Unassembled WGS sequence"/>
</dbReference>
<dbReference type="GO" id="GO:0005886">
    <property type="term" value="C:plasma membrane"/>
    <property type="evidence" value="ECO:0007669"/>
    <property type="project" value="TreeGrafter"/>
</dbReference>
<dbReference type="Pfam" id="PF00335">
    <property type="entry name" value="Tetraspanin"/>
    <property type="match status" value="1"/>
</dbReference>
<dbReference type="EnsemblMetazoa" id="G14448.3">
    <property type="protein sequence ID" value="G14448.3:cds"/>
    <property type="gene ID" value="G14448"/>
</dbReference>
<dbReference type="SUPFAM" id="SSF48652">
    <property type="entry name" value="Tetraspanin"/>
    <property type="match status" value="1"/>
</dbReference>
<dbReference type="PRINTS" id="PR00259">
    <property type="entry name" value="TMFOUR"/>
</dbReference>
<reference evidence="8" key="1">
    <citation type="submission" date="2022-08" db="UniProtKB">
        <authorList>
            <consortium name="EnsemblMetazoa"/>
        </authorList>
    </citation>
    <scope>IDENTIFICATION</scope>
    <source>
        <strain evidence="8">05x7-T-G4-1.051#20</strain>
    </source>
</reference>
<dbReference type="InterPro" id="IPR018499">
    <property type="entry name" value="Tetraspanin/Peripherin"/>
</dbReference>
<evidence type="ECO:0000313" key="8">
    <source>
        <dbReference type="EnsemblMetazoa" id="G14448.3:cds"/>
    </source>
</evidence>
<dbReference type="KEGG" id="crg:105344581"/>
<organism evidence="8 9">
    <name type="scientific">Magallana gigas</name>
    <name type="common">Pacific oyster</name>
    <name type="synonym">Crassostrea gigas</name>
    <dbReference type="NCBI Taxonomy" id="29159"/>
    <lineage>
        <taxon>Eukaryota</taxon>
        <taxon>Metazoa</taxon>
        <taxon>Spiralia</taxon>
        <taxon>Lophotrochozoa</taxon>
        <taxon>Mollusca</taxon>
        <taxon>Bivalvia</taxon>
        <taxon>Autobranchia</taxon>
        <taxon>Pteriomorphia</taxon>
        <taxon>Ostreida</taxon>
        <taxon>Ostreoidea</taxon>
        <taxon>Ostreidae</taxon>
        <taxon>Magallana</taxon>
    </lineage>
</organism>
<feature type="compositionally biased region" description="Polar residues" evidence="6">
    <location>
        <begin position="32"/>
        <end position="45"/>
    </location>
</feature>
<evidence type="ECO:0008006" key="10">
    <source>
        <dbReference type="Google" id="ProtNLM"/>
    </source>
</evidence>
<dbReference type="RefSeq" id="XP_011450673.1">
    <property type="nucleotide sequence ID" value="XM_011452371.4"/>
</dbReference>
<feature type="region of interest" description="Disordered" evidence="6">
    <location>
        <begin position="1"/>
        <end position="45"/>
    </location>
</feature>
<dbReference type="AlphaFoldDB" id="A0A8W8IIG5"/>
<name>A0A8W8IIG5_MAGGI</name>
<evidence type="ECO:0000256" key="6">
    <source>
        <dbReference type="SAM" id="MobiDB-lite"/>
    </source>
</evidence>
<dbReference type="PANTHER" id="PTHR19282:SF431">
    <property type="entry name" value="TETRASPANIN 26A, ISOFORM B-RELATED"/>
    <property type="match status" value="1"/>
</dbReference>
<dbReference type="PANTHER" id="PTHR19282">
    <property type="entry name" value="TETRASPANIN"/>
    <property type="match status" value="1"/>
</dbReference>
<sequence>MAGAIEMQNRDQYTPLAVSDNSALTDIESPEASPTNKMTSSTRVSSNTDEIDIVFSAAPINSETDAREIGNGRRRKKGSERSLGEFSRRKSVRNLVRRRLSSFHEQIPVKIQNFLLKYTLFIFNFMSWLGGLGAVAVGTWQLTDDEKVITDAVDFVLDPFIIICIIGAITFTIAFLGCVGAVREHVLLLKSFYICLSIVLVIELVCGGLIIVCYTEPAARDILRLTPQTLLKRAILQYMDDKSIRKLMDTIQRQFTCCGISATDEGYKDWRLNMYYNCTEQNPSIFRCAVPESCCIYYPGERMNTMCGFGKTNKELGEVQGWIYTRGCTKGFEEWLSKHEYMILFTSCVVMFMQFLAVIFARIFSKRVERRIQWQNLRYQAEDS</sequence>
<protein>
    <recommendedName>
        <fullName evidence="10">Tetraspanin</fullName>
    </recommendedName>
</protein>
<dbReference type="PROSITE" id="PS00421">
    <property type="entry name" value="TM4_1"/>
    <property type="match status" value="1"/>
</dbReference>
<dbReference type="OrthoDB" id="2014092at2759"/>
<feature type="transmembrane region" description="Helical" evidence="7">
    <location>
        <begin position="191"/>
        <end position="212"/>
    </location>
</feature>
<dbReference type="GeneID" id="105344581"/>
<comment type="similarity">
    <text evidence="2">Belongs to the tetraspanin (TM4SF) family.</text>
</comment>
<evidence type="ECO:0000256" key="2">
    <source>
        <dbReference type="ARBA" id="ARBA00006840"/>
    </source>
</evidence>
<evidence type="ECO:0000313" key="9">
    <source>
        <dbReference type="Proteomes" id="UP000005408"/>
    </source>
</evidence>
<keyword evidence="9" id="KW-1185">Reference proteome</keyword>
<proteinExistence type="inferred from homology"/>
<feature type="transmembrane region" description="Helical" evidence="7">
    <location>
        <begin position="341"/>
        <end position="364"/>
    </location>
</feature>
<dbReference type="InterPro" id="IPR008952">
    <property type="entry name" value="Tetraspanin_EC2_sf"/>
</dbReference>
<evidence type="ECO:0000256" key="4">
    <source>
        <dbReference type="ARBA" id="ARBA00022989"/>
    </source>
</evidence>
<evidence type="ECO:0000256" key="3">
    <source>
        <dbReference type="ARBA" id="ARBA00022692"/>
    </source>
</evidence>
<dbReference type="EnsemblMetazoa" id="G14448.2">
    <property type="protein sequence ID" value="G14448.2:cds"/>
    <property type="gene ID" value="G14448"/>
</dbReference>
<keyword evidence="5 7" id="KW-0472">Membrane</keyword>
<dbReference type="InterPro" id="IPR018503">
    <property type="entry name" value="Tetraspanin_CS"/>
</dbReference>
<evidence type="ECO:0000256" key="1">
    <source>
        <dbReference type="ARBA" id="ARBA00004141"/>
    </source>
</evidence>
<dbReference type="OMA" id="FDTTNKP"/>
<accession>A0A8W8IIG5</accession>
<feature type="region of interest" description="Disordered" evidence="6">
    <location>
        <begin position="65"/>
        <end position="85"/>
    </location>
</feature>
<evidence type="ECO:0000256" key="7">
    <source>
        <dbReference type="SAM" id="Phobius"/>
    </source>
</evidence>
<feature type="transmembrane region" description="Helical" evidence="7">
    <location>
        <begin position="120"/>
        <end position="140"/>
    </location>
</feature>
<dbReference type="Gene3D" id="1.10.1450.10">
    <property type="entry name" value="Tetraspanin"/>
    <property type="match status" value="1"/>
</dbReference>
<keyword evidence="4 7" id="KW-1133">Transmembrane helix</keyword>